<evidence type="ECO:0000313" key="2">
    <source>
        <dbReference type="Proteomes" id="UP000318538"/>
    </source>
</evidence>
<organism evidence="1 2">
    <name type="scientific">Rubripirellula lacrimiformis</name>
    <dbReference type="NCBI Taxonomy" id="1930273"/>
    <lineage>
        <taxon>Bacteria</taxon>
        <taxon>Pseudomonadati</taxon>
        <taxon>Planctomycetota</taxon>
        <taxon>Planctomycetia</taxon>
        <taxon>Pirellulales</taxon>
        <taxon>Pirellulaceae</taxon>
        <taxon>Rubripirellula</taxon>
    </lineage>
</organism>
<accession>A0A517NLK1</accession>
<dbReference type="KEGG" id="rlc:K227x_64410"/>
<reference evidence="1 2" key="1">
    <citation type="submission" date="2019-02" db="EMBL/GenBank/DDBJ databases">
        <title>Deep-cultivation of Planctomycetes and their phenomic and genomic characterization uncovers novel biology.</title>
        <authorList>
            <person name="Wiegand S."/>
            <person name="Jogler M."/>
            <person name="Boedeker C."/>
            <person name="Pinto D."/>
            <person name="Vollmers J."/>
            <person name="Rivas-Marin E."/>
            <person name="Kohn T."/>
            <person name="Peeters S.H."/>
            <person name="Heuer A."/>
            <person name="Rast P."/>
            <person name="Oberbeckmann S."/>
            <person name="Bunk B."/>
            <person name="Jeske O."/>
            <person name="Meyerdierks A."/>
            <person name="Storesund J.E."/>
            <person name="Kallscheuer N."/>
            <person name="Luecker S."/>
            <person name="Lage O.M."/>
            <person name="Pohl T."/>
            <person name="Merkel B.J."/>
            <person name="Hornburger P."/>
            <person name="Mueller R.-W."/>
            <person name="Bruemmer F."/>
            <person name="Labrenz M."/>
            <person name="Spormann A.M."/>
            <person name="Op den Camp H."/>
            <person name="Overmann J."/>
            <person name="Amann R."/>
            <person name="Jetten M.S.M."/>
            <person name="Mascher T."/>
            <person name="Medema M.H."/>
            <person name="Devos D.P."/>
            <person name="Kaster A.-K."/>
            <person name="Ovreas L."/>
            <person name="Rohde M."/>
            <person name="Galperin M.Y."/>
            <person name="Jogler C."/>
        </authorList>
    </citation>
    <scope>NUCLEOTIDE SEQUENCE [LARGE SCALE GENOMIC DNA]</scope>
    <source>
        <strain evidence="1 2">K22_7</strain>
    </source>
</reference>
<protein>
    <submittedName>
        <fullName evidence="1">Uncharacterized protein</fullName>
    </submittedName>
</protein>
<dbReference type="AlphaFoldDB" id="A0A517NLK1"/>
<sequence length="103" mass="11303">MFSIALIAVAVLIVVAMLPKKPTPQPAVESQIQAAQPMVHQLEPMPMVQQFETLVAKSMREMQLDEESAALSEMYRDRANEVYRADLAKTASALFAGKTPAKS</sequence>
<name>A0A517NLK1_9BACT</name>
<proteinExistence type="predicted"/>
<dbReference type="EMBL" id="CP036525">
    <property type="protein sequence ID" value="QDT08011.1"/>
    <property type="molecule type" value="Genomic_DNA"/>
</dbReference>
<keyword evidence="2" id="KW-1185">Reference proteome</keyword>
<evidence type="ECO:0000313" key="1">
    <source>
        <dbReference type="EMBL" id="QDT08011.1"/>
    </source>
</evidence>
<dbReference type="Proteomes" id="UP000318538">
    <property type="component" value="Chromosome"/>
</dbReference>
<dbReference type="RefSeq" id="WP_145176794.1">
    <property type="nucleotide sequence ID" value="NZ_CP036525.1"/>
</dbReference>
<gene>
    <name evidence="1" type="ORF">K227x_64410</name>
</gene>